<comment type="caution">
    <text evidence="6">The sequence shown here is derived from an EMBL/GenBank/DDBJ whole genome shotgun (WGS) entry which is preliminary data.</text>
</comment>
<dbReference type="InterPro" id="IPR006664">
    <property type="entry name" value="OMP_bac"/>
</dbReference>
<reference evidence="6 7" key="1">
    <citation type="submission" date="2018-01" db="EMBL/GenBank/DDBJ databases">
        <title>Whole genome sequencing of Histamine producing bacteria.</title>
        <authorList>
            <person name="Butler K."/>
        </authorList>
    </citation>
    <scope>NUCLEOTIDE SEQUENCE [LARGE SCALE GENOMIC DNA]</scope>
    <source>
        <strain evidence="6 7">JCM 12947</strain>
    </source>
</reference>
<proteinExistence type="predicted"/>
<dbReference type="OrthoDB" id="9782229at2"/>
<keyword evidence="2 4" id="KW-0472">Membrane</keyword>
<feature type="domain" description="OmpA-like" evidence="5">
    <location>
        <begin position="124"/>
        <end position="241"/>
    </location>
</feature>
<dbReference type="PANTHER" id="PTHR30329:SF21">
    <property type="entry name" value="LIPOPROTEIN YIAD-RELATED"/>
    <property type="match status" value="1"/>
</dbReference>
<dbReference type="InterPro" id="IPR006665">
    <property type="entry name" value="OmpA-like"/>
</dbReference>
<dbReference type="InterPro" id="IPR050330">
    <property type="entry name" value="Bact_OuterMem_StrucFunc"/>
</dbReference>
<keyword evidence="6" id="KW-0449">Lipoprotein</keyword>
<comment type="subcellular location">
    <subcellularLocation>
        <location evidence="1">Cell outer membrane</location>
    </subcellularLocation>
</comment>
<dbReference type="GO" id="GO:0009279">
    <property type="term" value="C:cell outer membrane"/>
    <property type="evidence" value="ECO:0007669"/>
    <property type="project" value="UniProtKB-SubCell"/>
</dbReference>
<evidence type="ECO:0000313" key="6">
    <source>
        <dbReference type="EMBL" id="PSU47163.1"/>
    </source>
</evidence>
<evidence type="ECO:0000256" key="2">
    <source>
        <dbReference type="ARBA" id="ARBA00023136"/>
    </source>
</evidence>
<gene>
    <name evidence="6" type="ORF">C9J12_15645</name>
</gene>
<organism evidence="6 7">
    <name type="scientific">Photobacterium frigidiphilum</name>
    <dbReference type="NCBI Taxonomy" id="264736"/>
    <lineage>
        <taxon>Bacteria</taxon>
        <taxon>Pseudomonadati</taxon>
        <taxon>Pseudomonadota</taxon>
        <taxon>Gammaproteobacteria</taxon>
        <taxon>Vibrionales</taxon>
        <taxon>Vibrionaceae</taxon>
        <taxon>Photobacterium</taxon>
    </lineage>
</organism>
<dbReference type="Pfam" id="PF13441">
    <property type="entry name" value="Gly-zipper_YMGG"/>
    <property type="match status" value="1"/>
</dbReference>
<dbReference type="InterPro" id="IPR036737">
    <property type="entry name" value="OmpA-like_sf"/>
</dbReference>
<keyword evidence="7" id="KW-1185">Reference proteome</keyword>
<dbReference type="Pfam" id="PF00691">
    <property type="entry name" value="OmpA"/>
    <property type="match status" value="1"/>
</dbReference>
<accession>A0A2T3JE24</accession>
<evidence type="ECO:0000256" key="1">
    <source>
        <dbReference type="ARBA" id="ARBA00004442"/>
    </source>
</evidence>
<dbReference type="CDD" id="cd07185">
    <property type="entry name" value="OmpA_C-like"/>
    <property type="match status" value="1"/>
</dbReference>
<protein>
    <submittedName>
        <fullName evidence="6">OmpA family lipoprotein</fullName>
    </submittedName>
</protein>
<evidence type="ECO:0000256" key="4">
    <source>
        <dbReference type="PROSITE-ProRule" id="PRU00473"/>
    </source>
</evidence>
<dbReference type="PANTHER" id="PTHR30329">
    <property type="entry name" value="STATOR ELEMENT OF FLAGELLAR MOTOR COMPLEX"/>
    <property type="match status" value="1"/>
</dbReference>
<dbReference type="EMBL" id="PYMJ01000016">
    <property type="protein sequence ID" value="PSU47163.1"/>
    <property type="molecule type" value="Genomic_DNA"/>
</dbReference>
<dbReference type="PROSITE" id="PS51123">
    <property type="entry name" value="OMPA_2"/>
    <property type="match status" value="1"/>
</dbReference>
<dbReference type="SUPFAM" id="SSF103088">
    <property type="entry name" value="OmpA-like"/>
    <property type="match status" value="1"/>
</dbReference>
<dbReference type="PRINTS" id="PR01021">
    <property type="entry name" value="OMPADOMAIN"/>
</dbReference>
<dbReference type="PRINTS" id="PR01023">
    <property type="entry name" value="NAFLGMOTY"/>
</dbReference>
<name>A0A2T3JE24_9GAMM</name>
<dbReference type="AlphaFoldDB" id="A0A2T3JE24"/>
<evidence type="ECO:0000259" key="5">
    <source>
        <dbReference type="PROSITE" id="PS51123"/>
    </source>
</evidence>
<dbReference type="Proteomes" id="UP000240987">
    <property type="component" value="Unassembled WGS sequence"/>
</dbReference>
<keyword evidence="3" id="KW-0998">Cell outer membrane</keyword>
<evidence type="ECO:0000256" key="3">
    <source>
        <dbReference type="ARBA" id="ARBA00023237"/>
    </source>
</evidence>
<evidence type="ECO:0000313" key="7">
    <source>
        <dbReference type="Proteomes" id="UP000240987"/>
    </source>
</evidence>
<dbReference type="Gene3D" id="3.30.1330.60">
    <property type="entry name" value="OmpA-like domain"/>
    <property type="match status" value="1"/>
</dbReference>
<sequence length="241" mass="25345">MVKTMDFSVVSNQTLTKNKVSNKWVRTAVFAVMTSVVATGCTTVNPYSREEQTAKSTSGALIGAISGAVIGVASSSKSDRGKGALIGAASGAALGGGIGYYMDVQETKLRQQLESTGISVTRDGDNIVLNMPNEITFGFDQSDLSSRAVAALKNVALVAKEYDKTLINVYGFTDSTGSASYNQRLSQVRASEVSSNLMRGGVAANRVITRGMGEANPIASNKTEQGRAENRRVEIVLSPTS</sequence>
<dbReference type="InterPro" id="IPR027367">
    <property type="entry name" value="Gly-zipper_YMGG"/>
</dbReference>
<dbReference type="RefSeq" id="WP_107243572.1">
    <property type="nucleotide sequence ID" value="NZ_PYMJ01000016.1"/>
</dbReference>